<accession>A0AAD8JWJ8</accession>
<dbReference type="EMBL" id="JAUHHV010000010">
    <property type="protein sequence ID" value="KAK1410841.1"/>
    <property type="molecule type" value="Genomic_DNA"/>
</dbReference>
<protein>
    <recommendedName>
        <fullName evidence="4">Wall-associated receptor kinase galacturonan-binding domain-containing protein</fullName>
    </recommendedName>
</protein>
<dbReference type="GO" id="GO:0030247">
    <property type="term" value="F:polysaccharide binding"/>
    <property type="evidence" value="ECO:0007669"/>
    <property type="project" value="InterPro"/>
</dbReference>
<organism evidence="5 6">
    <name type="scientific">Tagetes erecta</name>
    <name type="common">African marigold</name>
    <dbReference type="NCBI Taxonomy" id="13708"/>
    <lineage>
        <taxon>Eukaryota</taxon>
        <taxon>Viridiplantae</taxon>
        <taxon>Streptophyta</taxon>
        <taxon>Embryophyta</taxon>
        <taxon>Tracheophyta</taxon>
        <taxon>Spermatophyta</taxon>
        <taxon>Magnoliopsida</taxon>
        <taxon>eudicotyledons</taxon>
        <taxon>Gunneridae</taxon>
        <taxon>Pentapetalae</taxon>
        <taxon>asterids</taxon>
        <taxon>campanulids</taxon>
        <taxon>Asterales</taxon>
        <taxon>Asteraceae</taxon>
        <taxon>Asteroideae</taxon>
        <taxon>Heliantheae alliance</taxon>
        <taxon>Tageteae</taxon>
        <taxon>Tagetes</taxon>
    </lineage>
</organism>
<feature type="domain" description="Wall-associated receptor kinase galacturonan-binding" evidence="4">
    <location>
        <begin position="285"/>
        <end position="342"/>
    </location>
</feature>
<feature type="chain" id="PRO_5042183375" description="Wall-associated receptor kinase galacturonan-binding domain-containing protein" evidence="3">
    <location>
        <begin position="23"/>
        <end position="621"/>
    </location>
</feature>
<keyword evidence="2 3" id="KW-0732">Signal</keyword>
<dbReference type="Proteomes" id="UP001229421">
    <property type="component" value="Unassembled WGS sequence"/>
</dbReference>
<dbReference type="AlphaFoldDB" id="A0AAD8JWJ8"/>
<dbReference type="PANTHER" id="PTHR33491">
    <property type="entry name" value="OSJNBA0016N04.9 PROTEIN"/>
    <property type="match status" value="1"/>
</dbReference>
<evidence type="ECO:0000256" key="3">
    <source>
        <dbReference type="SAM" id="SignalP"/>
    </source>
</evidence>
<sequence>MKLFMAYVFFILSLIVILPVFAKYAKIGCNDKCGNVRIPYPFGIGVECSFNQSYIIDCNSSTPYLRALKQLQVLDIDLKNLTIIVNMPKIFDCQNPVRSSSQTTWLDLGESPFLFSKSHNKFVFEGCGSAAMIDNGGALTACSTTCLNDTLDHRNKCFGSPCCQTAIPHHLKSFTINMERQEGNGVCGSAFLVDKTSYDHRTFSIKTASFIPVSILWTINYKQTNKQVTLTCYDNTAPQKRKVDMFDDTLMDTWVCDSDSLEGNPYLKDGFSDHAPIPKYAKTRCKDICGNVTIPYPFGIGARCSINHWYIVDCNSSTPYLPALNNMEVLGVNLKNLTITVNMPWISKCKHPFRNNSPIMSVDLSGSPFLFSKPHNKFVFEGCGSAAIMDNGSVATECSTACLNVTHSDRNKCFGNGCCQTVIPHYLKSYSTILTALKEEDEGCVSAFLVDEASYNQRRFLRNASFIPISLLWTLTNSDQITCCPHKNVSELHERIGDMFDGTSVITRECYTSMSYEGNPYLIDGCDYFNGMSFNICIVFVSLFFDMKLPLIDEEPIEECRTCKNRGGHCETEDMYDVDGLLFGQNFTCHQRHLDKEIVAVVLGNLFSLYLAECALTPMTI</sequence>
<proteinExistence type="predicted"/>
<comment type="caution">
    <text evidence="5">The sequence shown here is derived from an EMBL/GenBank/DDBJ whole genome shotgun (WGS) entry which is preliminary data.</text>
</comment>
<comment type="subcellular location">
    <subcellularLocation>
        <location evidence="1">Membrane</location>
        <topology evidence="1">Single-pass membrane protein</topology>
    </subcellularLocation>
</comment>
<feature type="signal peptide" evidence="3">
    <location>
        <begin position="1"/>
        <end position="22"/>
    </location>
</feature>
<dbReference type="InterPro" id="IPR025287">
    <property type="entry name" value="WAK_GUB"/>
</dbReference>
<evidence type="ECO:0000259" key="4">
    <source>
        <dbReference type="Pfam" id="PF13947"/>
    </source>
</evidence>
<evidence type="ECO:0000313" key="5">
    <source>
        <dbReference type="EMBL" id="KAK1410841.1"/>
    </source>
</evidence>
<evidence type="ECO:0000256" key="2">
    <source>
        <dbReference type="ARBA" id="ARBA00022729"/>
    </source>
</evidence>
<evidence type="ECO:0000313" key="6">
    <source>
        <dbReference type="Proteomes" id="UP001229421"/>
    </source>
</evidence>
<name>A0AAD8JWJ8_TARER</name>
<dbReference type="GO" id="GO:0016020">
    <property type="term" value="C:membrane"/>
    <property type="evidence" value="ECO:0007669"/>
    <property type="project" value="UniProtKB-SubCell"/>
</dbReference>
<dbReference type="Pfam" id="PF13947">
    <property type="entry name" value="GUB_WAK_bind"/>
    <property type="match status" value="2"/>
</dbReference>
<feature type="domain" description="Wall-associated receptor kinase galacturonan-binding" evidence="4">
    <location>
        <begin position="29"/>
        <end position="85"/>
    </location>
</feature>
<evidence type="ECO:0000256" key="1">
    <source>
        <dbReference type="ARBA" id="ARBA00004167"/>
    </source>
</evidence>
<reference evidence="5" key="1">
    <citation type="journal article" date="2023" name="bioRxiv">
        <title>Improved chromosome-level genome assembly for marigold (Tagetes erecta).</title>
        <authorList>
            <person name="Jiang F."/>
            <person name="Yuan L."/>
            <person name="Wang S."/>
            <person name="Wang H."/>
            <person name="Xu D."/>
            <person name="Wang A."/>
            <person name="Fan W."/>
        </authorList>
    </citation>
    <scope>NUCLEOTIDE SEQUENCE</scope>
    <source>
        <strain evidence="5">WSJ</strain>
        <tissue evidence="5">Leaf</tissue>
    </source>
</reference>
<gene>
    <name evidence="5" type="ORF">QVD17_37382</name>
</gene>
<keyword evidence="6" id="KW-1185">Reference proteome</keyword>